<evidence type="ECO:0000259" key="4">
    <source>
        <dbReference type="PROSITE" id="PS51118"/>
    </source>
</evidence>
<dbReference type="OrthoDB" id="9797599at2"/>
<dbReference type="PANTHER" id="PTHR33204">
    <property type="entry name" value="TRANSCRIPTIONAL REGULATOR, MARR FAMILY"/>
    <property type="match status" value="1"/>
</dbReference>
<protein>
    <submittedName>
        <fullName evidence="5">Transcriptional regulator</fullName>
    </submittedName>
</protein>
<name>A0A3N0DJ12_SINP1</name>
<proteinExistence type="predicted"/>
<dbReference type="InterPro" id="IPR036390">
    <property type="entry name" value="WH_DNA-bd_sf"/>
</dbReference>
<dbReference type="InterPro" id="IPR036388">
    <property type="entry name" value="WH-like_DNA-bd_sf"/>
</dbReference>
<dbReference type="Proteomes" id="UP000267469">
    <property type="component" value="Unassembled WGS sequence"/>
</dbReference>
<dbReference type="EMBL" id="RJTM01000177">
    <property type="protein sequence ID" value="RNL75213.1"/>
    <property type="molecule type" value="Genomic_DNA"/>
</dbReference>
<dbReference type="PROSITE" id="PS51118">
    <property type="entry name" value="HTH_HXLR"/>
    <property type="match status" value="1"/>
</dbReference>
<evidence type="ECO:0000256" key="1">
    <source>
        <dbReference type="ARBA" id="ARBA00023015"/>
    </source>
</evidence>
<reference evidence="5 6" key="1">
    <citation type="submission" date="2018-10" db="EMBL/GenBank/DDBJ databases">
        <title>Sinomicrobium pectinilyticum sp. nov., a pectinase-producing bacterium isolated from alkaline and saline soil, and emended description of the genus Sinomicrobium.</title>
        <authorList>
            <person name="Cheng B."/>
            <person name="Li C."/>
            <person name="Lai Q."/>
            <person name="Du M."/>
            <person name="Shao Z."/>
            <person name="Xu P."/>
            <person name="Yang C."/>
        </authorList>
    </citation>
    <scope>NUCLEOTIDE SEQUENCE [LARGE SCALE GENOMIC DNA]</scope>
    <source>
        <strain evidence="5 6">5DNS001</strain>
    </source>
</reference>
<dbReference type="PANTHER" id="PTHR33204:SF29">
    <property type="entry name" value="TRANSCRIPTIONAL REGULATOR"/>
    <property type="match status" value="1"/>
</dbReference>
<evidence type="ECO:0000313" key="5">
    <source>
        <dbReference type="EMBL" id="RNL75213.1"/>
    </source>
</evidence>
<evidence type="ECO:0000256" key="2">
    <source>
        <dbReference type="ARBA" id="ARBA00023125"/>
    </source>
</evidence>
<accession>A0A3N0DJ12</accession>
<comment type="caution">
    <text evidence="5">The sequence shown here is derived from an EMBL/GenBank/DDBJ whole genome shotgun (WGS) entry which is preliminary data.</text>
</comment>
<keyword evidence="2" id="KW-0238">DNA-binding</keyword>
<sequence>MAGRKISSTNNANRNQLINECGTMYALILLSGRWKMTILHKLSIKDMRFTELKEYIPNISDRMLTLHLKEMERDGLVERTVFAEVPPKVEYKLTISSKKLVPIWEQLEVWGTEHYKKQLKKSGSVTGV</sequence>
<feature type="domain" description="HTH hxlR-type" evidence="4">
    <location>
        <begin position="21"/>
        <end position="119"/>
    </location>
</feature>
<dbReference type="SUPFAM" id="SSF46785">
    <property type="entry name" value="Winged helix' DNA-binding domain"/>
    <property type="match status" value="1"/>
</dbReference>
<dbReference type="InterPro" id="IPR002577">
    <property type="entry name" value="HTH_HxlR"/>
</dbReference>
<organism evidence="5 6">
    <name type="scientific">Sinomicrobium pectinilyticum</name>
    <dbReference type="NCBI Taxonomy" id="1084421"/>
    <lineage>
        <taxon>Bacteria</taxon>
        <taxon>Pseudomonadati</taxon>
        <taxon>Bacteroidota</taxon>
        <taxon>Flavobacteriia</taxon>
        <taxon>Flavobacteriales</taxon>
        <taxon>Flavobacteriaceae</taxon>
        <taxon>Sinomicrobium</taxon>
    </lineage>
</organism>
<dbReference type="Pfam" id="PF01638">
    <property type="entry name" value="HxlR"/>
    <property type="match status" value="1"/>
</dbReference>
<dbReference type="Gene3D" id="1.10.10.10">
    <property type="entry name" value="Winged helix-like DNA-binding domain superfamily/Winged helix DNA-binding domain"/>
    <property type="match status" value="1"/>
</dbReference>
<evidence type="ECO:0000256" key="3">
    <source>
        <dbReference type="ARBA" id="ARBA00023163"/>
    </source>
</evidence>
<keyword evidence="3" id="KW-0804">Transcription</keyword>
<dbReference type="GO" id="GO:0003677">
    <property type="term" value="F:DNA binding"/>
    <property type="evidence" value="ECO:0007669"/>
    <property type="project" value="UniProtKB-KW"/>
</dbReference>
<evidence type="ECO:0000313" key="6">
    <source>
        <dbReference type="Proteomes" id="UP000267469"/>
    </source>
</evidence>
<keyword evidence="6" id="KW-1185">Reference proteome</keyword>
<keyword evidence="1" id="KW-0805">Transcription regulation</keyword>
<dbReference type="AlphaFoldDB" id="A0A3N0DJ12"/>
<gene>
    <name evidence="5" type="ORF">ED312_22000</name>
</gene>
<dbReference type="RefSeq" id="WP_123218171.1">
    <property type="nucleotide sequence ID" value="NZ_RJTM01000177.1"/>
</dbReference>